<dbReference type="Gene3D" id="2.30.320.10">
    <property type="entry name" value="YwqG-like"/>
    <property type="match status" value="1"/>
</dbReference>
<evidence type="ECO:0000313" key="1">
    <source>
        <dbReference type="EMBL" id="SEM43880.1"/>
    </source>
</evidence>
<dbReference type="AlphaFoldDB" id="A0A1H7YCM8"/>
<dbReference type="EMBL" id="FOBF01000013">
    <property type="protein sequence ID" value="SEM43880.1"/>
    <property type="molecule type" value="Genomic_DNA"/>
</dbReference>
<evidence type="ECO:0000313" key="2">
    <source>
        <dbReference type="Proteomes" id="UP000198953"/>
    </source>
</evidence>
<accession>A0A1H7YCM8</accession>
<dbReference type="PANTHER" id="PTHR36436">
    <property type="entry name" value="SLL5081 PROTEIN"/>
    <property type="match status" value="1"/>
</dbReference>
<dbReference type="InterPro" id="IPR035948">
    <property type="entry name" value="YwqG-like_sf"/>
</dbReference>
<name>A0A1H7YCM8_9ACTN</name>
<dbReference type="STRING" id="46177.SAMN05660976_05156"/>
<gene>
    <name evidence="1" type="ORF">SAMN05660976_05156</name>
</gene>
<protein>
    <submittedName>
        <fullName evidence="1">Uncharacterized protein YwqG</fullName>
    </submittedName>
</protein>
<reference evidence="1 2" key="1">
    <citation type="submission" date="2016-10" db="EMBL/GenBank/DDBJ databases">
        <authorList>
            <person name="de Groot N.N."/>
        </authorList>
    </citation>
    <scope>NUCLEOTIDE SEQUENCE [LARGE SCALE GENOMIC DNA]</scope>
    <source>
        <strain evidence="1 2">DSM 43357</strain>
    </source>
</reference>
<sequence length="295" mass="31908">MGGVQGWLLDFAEYVRELLPEELAEPFIALARPAIRLSVTEKGENVVGRLGGLPRLPEGVSWPRAGDGGPAMRFLAELDCAALAAYEPDIDLPAEGTLLFFTTWDCTAARVIPLPPGAVRVAEREVPVRGEARVFPEAPLTAVTEPSWPDPGHPAVLDAFGSLDAARELVWDRVVHLDDEDEDSGDEDSGDGGETFAWELELYGERRKRRGPRHQVGGYSDALQPPVGTAAASAAGLDPKDPGFAAEASQWVNLLQLDEDNGMIFGDGAVLIFGIRRDRLAARDFSQIFPYVQGH</sequence>
<keyword evidence="2" id="KW-1185">Reference proteome</keyword>
<dbReference type="PANTHER" id="PTHR36436:SF6">
    <property type="entry name" value="SLL5081 PROTEIN"/>
    <property type="match status" value="1"/>
</dbReference>
<dbReference type="InterPro" id="IPR015315">
    <property type="entry name" value="DUF1963"/>
</dbReference>
<proteinExistence type="predicted"/>
<dbReference type="SUPFAM" id="SSF103032">
    <property type="entry name" value="Hypothetical protein YwqG"/>
    <property type="match status" value="1"/>
</dbReference>
<dbReference type="Pfam" id="PF09234">
    <property type="entry name" value="DUF1963"/>
    <property type="match status" value="1"/>
</dbReference>
<dbReference type="OrthoDB" id="4775619at2"/>
<organism evidence="1 2">
    <name type="scientific">Nonomuraea pusilla</name>
    <dbReference type="NCBI Taxonomy" id="46177"/>
    <lineage>
        <taxon>Bacteria</taxon>
        <taxon>Bacillati</taxon>
        <taxon>Actinomycetota</taxon>
        <taxon>Actinomycetes</taxon>
        <taxon>Streptosporangiales</taxon>
        <taxon>Streptosporangiaceae</taxon>
        <taxon>Nonomuraea</taxon>
    </lineage>
</organism>
<dbReference type="Proteomes" id="UP000198953">
    <property type="component" value="Unassembled WGS sequence"/>
</dbReference>